<evidence type="ECO:0000256" key="1">
    <source>
        <dbReference type="SAM" id="MobiDB-lite"/>
    </source>
</evidence>
<dbReference type="RefSeq" id="XP_004355466.1">
    <property type="nucleotide sequence ID" value="XM_004355413.1"/>
</dbReference>
<feature type="chain" id="PRO_5003313644" evidence="2">
    <location>
        <begin position="20"/>
        <end position="565"/>
    </location>
</feature>
<gene>
    <name evidence="3" type="ORF">DFA_07965</name>
</gene>
<sequence length="565" mass="63720">MIVCILLSSCTWHVVVVKADLKTPPRCVGMAPDLQAEADSDVETVDWWFLLSKQSNKDNTGGGFIYIDSRGPDHYHDIEESQFPKDYPISIKIFWERHIERAYANNKDVYEECVTENKKQTNEEGLVDPTCVNEKQIEAQAWYHDILGRAGRGEPKPTAEDSDHESIDHEEAIPEGTFRHAHAKYLISVDTGTGNGFIIDHSLNIPSITIDTATGWFDPYNLFGPNVGGSEGKFVMSHHSFCTNFQQKDDIDPDGDIDIDFEETTQGATERERLGAFIRHSLNDPINVCLTSMELGTGMTIYGFDIRVKPFELSDPGKDPIRSAMLDNSRQKELGPKKTVIQLGMDPFTYIAKTTRDVYYVSTYSQPGRVDIPSIYMDDHEWGIFNIRGWNYDGGVRRKRHEKLSFTKGGRVCVGDANRNLVHTLYAGIYICFEDITLGEALFKKIHHVDVSNSYIYDIEGTFLLPDTNAIEFSLPMDENFPPYSNEINAAKRALPSLMYPLVGQTKSQSRIERKGWAFIGPSGEELPTDDEDDYSDMDVDDNGYSNMNVDNNGYEDGDVDIIGL</sequence>
<keyword evidence="4" id="KW-1185">Reference proteome</keyword>
<proteinExistence type="predicted"/>
<reference evidence="4" key="1">
    <citation type="journal article" date="2011" name="Genome Res.">
        <title>Phylogeny-wide analysis of social amoeba genomes highlights ancient origins for complex intercellular communication.</title>
        <authorList>
            <person name="Heidel A.J."/>
            <person name="Lawal H.M."/>
            <person name="Felder M."/>
            <person name="Schilde C."/>
            <person name="Helps N.R."/>
            <person name="Tunggal B."/>
            <person name="Rivero F."/>
            <person name="John U."/>
            <person name="Schleicher M."/>
            <person name="Eichinger L."/>
            <person name="Platzer M."/>
            <person name="Noegel A.A."/>
            <person name="Schaap P."/>
            <person name="Gloeckner G."/>
        </authorList>
    </citation>
    <scope>NUCLEOTIDE SEQUENCE [LARGE SCALE GENOMIC DNA]</scope>
    <source>
        <strain evidence="4">SH3</strain>
    </source>
</reference>
<dbReference type="OrthoDB" id="23923at2759"/>
<feature type="region of interest" description="Disordered" evidence="1">
    <location>
        <begin position="522"/>
        <end position="558"/>
    </location>
</feature>
<organism evidence="3 4">
    <name type="scientific">Cavenderia fasciculata</name>
    <name type="common">Slime mold</name>
    <name type="synonym">Dictyostelium fasciculatum</name>
    <dbReference type="NCBI Taxonomy" id="261658"/>
    <lineage>
        <taxon>Eukaryota</taxon>
        <taxon>Amoebozoa</taxon>
        <taxon>Evosea</taxon>
        <taxon>Eumycetozoa</taxon>
        <taxon>Dictyostelia</taxon>
        <taxon>Acytosteliales</taxon>
        <taxon>Cavenderiaceae</taxon>
        <taxon>Cavenderia</taxon>
    </lineage>
</organism>
<feature type="compositionally biased region" description="Acidic residues" evidence="1">
    <location>
        <begin position="527"/>
        <end position="542"/>
    </location>
</feature>
<feature type="signal peptide" evidence="2">
    <location>
        <begin position="1"/>
        <end position="19"/>
    </location>
</feature>
<dbReference type="AlphaFoldDB" id="F4Q4C2"/>
<evidence type="ECO:0000313" key="4">
    <source>
        <dbReference type="Proteomes" id="UP000007797"/>
    </source>
</evidence>
<dbReference type="GeneID" id="14869650"/>
<keyword evidence="2" id="KW-0732">Signal</keyword>
<protein>
    <submittedName>
        <fullName evidence="3">Uncharacterized protein</fullName>
    </submittedName>
</protein>
<dbReference type="Proteomes" id="UP000007797">
    <property type="component" value="Unassembled WGS sequence"/>
</dbReference>
<accession>F4Q4C2</accession>
<dbReference type="KEGG" id="dfa:DFA_07965"/>
<dbReference type="EMBL" id="GL883021">
    <property type="protein sequence ID" value="EGG16984.1"/>
    <property type="molecule type" value="Genomic_DNA"/>
</dbReference>
<name>F4Q4C2_CACFS</name>
<evidence type="ECO:0000256" key="2">
    <source>
        <dbReference type="SAM" id="SignalP"/>
    </source>
</evidence>
<evidence type="ECO:0000313" key="3">
    <source>
        <dbReference type="EMBL" id="EGG16984.1"/>
    </source>
</evidence>